<evidence type="ECO:0000256" key="1">
    <source>
        <dbReference type="SAM" id="MobiDB-lite"/>
    </source>
</evidence>
<keyword evidence="3" id="KW-1185">Reference proteome</keyword>
<feature type="non-terminal residue" evidence="2">
    <location>
        <position position="34"/>
    </location>
</feature>
<dbReference type="AlphaFoldDB" id="L7FC83"/>
<name>L7FC83_STRT8</name>
<accession>L7FC83</accession>
<evidence type="ECO:0000313" key="3">
    <source>
        <dbReference type="Proteomes" id="UP000010931"/>
    </source>
</evidence>
<comment type="caution">
    <text evidence="2">The sequence shown here is derived from an EMBL/GenBank/DDBJ whole genome shotgun (WGS) entry which is preliminary data.</text>
</comment>
<sequence>MSPPRWGSWITERMQGDSIQMDGIQNPYGRSVDS</sequence>
<organism evidence="2 3">
    <name type="scientific">Streptomyces turgidiscabies (strain Car8)</name>
    <dbReference type="NCBI Taxonomy" id="698760"/>
    <lineage>
        <taxon>Bacteria</taxon>
        <taxon>Bacillati</taxon>
        <taxon>Actinomycetota</taxon>
        <taxon>Actinomycetes</taxon>
        <taxon>Kitasatosporales</taxon>
        <taxon>Streptomycetaceae</taxon>
        <taxon>Streptomyces</taxon>
    </lineage>
</organism>
<dbReference type="Proteomes" id="UP000010931">
    <property type="component" value="Unassembled WGS sequence"/>
</dbReference>
<dbReference type="EMBL" id="AEJB01000169">
    <property type="protein sequence ID" value="ELP69168.1"/>
    <property type="molecule type" value="Genomic_DNA"/>
</dbReference>
<feature type="region of interest" description="Disordered" evidence="1">
    <location>
        <begin position="1"/>
        <end position="34"/>
    </location>
</feature>
<gene>
    <name evidence="2" type="ORF">STRTUCAR8_08953</name>
</gene>
<evidence type="ECO:0000313" key="2">
    <source>
        <dbReference type="EMBL" id="ELP69168.1"/>
    </source>
</evidence>
<proteinExistence type="predicted"/>
<protein>
    <submittedName>
        <fullName evidence="2">Uncharacterized protein</fullName>
    </submittedName>
</protein>
<reference evidence="2 3" key="1">
    <citation type="journal article" date="2011" name="Plasmid">
        <title>Streptomyces turgidiscabies Car8 contains a modular pathogenicity island that shares virulence genes with other actinobacterial plant pathogens.</title>
        <authorList>
            <person name="Huguet-Tapia J.C."/>
            <person name="Badger J.H."/>
            <person name="Loria R."/>
            <person name="Pettis G.S."/>
        </authorList>
    </citation>
    <scope>NUCLEOTIDE SEQUENCE [LARGE SCALE GENOMIC DNA]</scope>
    <source>
        <strain evidence="2 3">Car8</strain>
    </source>
</reference>